<organism evidence="15 16">
    <name type="scientific">Vibrio aerogenes CECT 7868</name>
    <dbReference type="NCBI Taxonomy" id="1216006"/>
    <lineage>
        <taxon>Bacteria</taxon>
        <taxon>Pseudomonadati</taxon>
        <taxon>Pseudomonadota</taxon>
        <taxon>Gammaproteobacteria</taxon>
        <taxon>Vibrionales</taxon>
        <taxon>Vibrionaceae</taxon>
        <taxon>Vibrio</taxon>
    </lineage>
</organism>
<evidence type="ECO:0000313" key="16">
    <source>
        <dbReference type="Proteomes" id="UP000184608"/>
    </source>
</evidence>
<evidence type="ECO:0000256" key="4">
    <source>
        <dbReference type="ARBA" id="ARBA00022692"/>
    </source>
</evidence>
<evidence type="ECO:0000256" key="10">
    <source>
        <dbReference type="PROSITE-ProRule" id="PRU01360"/>
    </source>
</evidence>
<keyword evidence="15" id="KW-0675">Receptor</keyword>
<dbReference type="InterPro" id="IPR000531">
    <property type="entry name" value="Beta-barrel_TonB"/>
</dbReference>
<dbReference type="GO" id="GO:0044718">
    <property type="term" value="P:siderophore transmembrane transport"/>
    <property type="evidence" value="ECO:0007669"/>
    <property type="project" value="TreeGrafter"/>
</dbReference>
<evidence type="ECO:0000259" key="13">
    <source>
        <dbReference type="Pfam" id="PF00593"/>
    </source>
</evidence>
<keyword evidence="7 11" id="KW-0798">TonB box</keyword>
<keyword evidence="3 10" id="KW-1134">Transmembrane beta strand</keyword>
<keyword evidence="9 10" id="KW-0998">Cell outer membrane</keyword>
<evidence type="ECO:0000256" key="6">
    <source>
        <dbReference type="ARBA" id="ARBA00023065"/>
    </source>
</evidence>
<evidence type="ECO:0000256" key="2">
    <source>
        <dbReference type="ARBA" id="ARBA00022448"/>
    </source>
</evidence>
<evidence type="ECO:0000259" key="14">
    <source>
        <dbReference type="Pfam" id="PF07715"/>
    </source>
</evidence>
<proteinExistence type="inferred from homology"/>
<evidence type="ECO:0000256" key="1">
    <source>
        <dbReference type="ARBA" id="ARBA00004571"/>
    </source>
</evidence>
<dbReference type="InterPro" id="IPR037066">
    <property type="entry name" value="Plug_dom_sf"/>
</dbReference>
<keyword evidence="2 10" id="KW-0813">Transport</keyword>
<dbReference type="Gene3D" id="2.170.130.10">
    <property type="entry name" value="TonB-dependent receptor, plug domain"/>
    <property type="match status" value="1"/>
</dbReference>
<evidence type="ECO:0000256" key="5">
    <source>
        <dbReference type="ARBA" id="ARBA00022729"/>
    </source>
</evidence>
<evidence type="ECO:0000256" key="9">
    <source>
        <dbReference type="ARBA" id="ARBA00023237"/>
    </source>
</evidence>
<keyword evidence="6" id="KW-0406">Ion transport</keyword>
<dbReference type="Pfam" id="PF07715">
    <property type="entry name" value="Plug"/>
    <property type="match status" value="1"/>
</dbReference>
<keyword evidence="4 10" id="KW-0812">Transmembrane</keyword>
<evidence type="ECO:0000256" key="3">
    <source>
        <dbReference type="ARBA" id="ARBA00022452"/>
    </source>
</evidence>
<keyword evidence="8 10" id="KW-0472">Membrane</keyword>
<dbReference type="STRING" id="1216006.VA7868_00945"/>
<evidence type="ECO:0000256" key="7">
    <source>
        <dbReference type="ARBA" id="ARBA00023077"/>
    </source>
</evidence>
<dbReference type="GO" id="GO:0015344">
    <property type="term" value="F:siderophore uptake transmembrane transporter activity"/>
    <property type="evidence" value="ECO:0007669"/>
    <property type="project" value="TreeGrafter"/>
</dbReference>
<dbReference type="InterPro" id="IPR012910">
    <property type="entry name" value="Plug_dom"/>
</dbReference>
<keyword evidence="16" id="KW-1185">Reference proteome</keyword>
<dbReference type="InterPro" id="IPR039426">
    <property type="entry name" value="TonB-dep_rcpt-like"/>
</dbReference>
<dbReference type="CDD" id="cd01347">
    <property type="entry name" value="ligand_gated_channel"/>
    <property type="match status" value="1"/>
</dbReference>
<evidence type="ECO:0000256" key="8">
    <source>
        <dbReference type="ARBA" id="ARBA00023136"/>
    </source>
</evidence>
<dbReference type="PROSITE" id="PS00430">
    <property type="entry name" value="TONB_DEPENDENT_REC_1"/>
    <property type="match status" value="1"/>
</dbReference>
<dbReference type="AlphaFoldDB" id="A0A1M5X3A9"/>
<keyword evidence="5" id="KW-0732">Signal</keyword>
<dbReference type="Pfam" id="PF00593">
    <property type="entry name" value="TonB_dep_Rec_b-barrel"/>
    <property type="match status" value="1"/>
</dbReference>
<evidence type="ECO:0000313" key="15">
    <source>
        <dbReference type="EMBL" id="SHH93984.1"/>
    </source>
</evidence>
<sequence>MNKANWFLMSASAVLITPTGYAEDQTFDTVVVTASGYQQESIDAPASVSVISRQEIEKSAYRNIGEILKSVPGLTLTGSATGQNISIRGMPSDYTLILVDGRPQASRESQPSGSAGFDQEWLPPLSEIERIEVIRGPASTLYGSEAMGGVINVITRRHSDSWRGNLRLEAIRPQDSEFGTSYKSTLSFSGPLIDNKLSLQLSASYYQKDEDDVSRGSPDKDIDSYLGKISYTPTSDHHFDLDFSEVSQTRETTLGKSAAASARNNARTDNRKKVIALTHTGQYHDVEETTYLQYEKTTNKGRDIRIRNTVLNTSWVLSADEHITTIGGNLTKARLTDNTTNALSDLNTISDNRYALFAENQWFLTDTLSLVTGLRGDKSDQFDEHFSPRVYGIWSATENWTLKAGVSTGYRAPELRQMTPEWAQESGGRRNPYYIYGNADLKPETSVTSEISTIYHQDDLAVAVTAFDNQFKDKITRTACPDSICAEADSYYYINIDKAQTRGAELSARYAFNPALSASLSYTYTRSKQRSGENQGQPLSQIPLHLAVLSAQWSVTENASLWASHAYHGKESEATGLSSNTETRAPSYHLFDLGMGYRFGQDVNLNLGVNNLFNQTFSFAEYGYVDSGREYWATLDVTF</sequence>
<feature type="short sequence motif" description="TonB box" evidence="11">
    <location>
        <begin position="29"/>
        <end position="35"/>
    </location>
</feature>
<evidence type="ECO:0000256" key="12">
    <source>
        <dbReference type="RuleBase" id="RU003357"/>
    </source>
</evidence>
<dbReference type="GO" id="GO:0009279">
    <property type="term" value="C:cell outer membrane"/>
    <property type="evidence" value="ECO:0007669"/>
    <property type="project" value="UniProtKB-SubCell"/>
</dbReference>
<name>A0A1M5X3A9_9VIBR</name>
<dbReference type="InterPro" id="IPR010916">
    <property type="entry name" value="TonB_box_CS"/>
</dbReference>
<dbReference type="SUPFAM" id="SSF56935">
    <property type="entry name" value="Porins"/>
    <property type="match status" value="1"/>
</dbReference>
<comment type="similarity">
    <text evidence="10 12">Belongs to the TonB-dependent receptor family.</text>
</comment>
<accession>A0A1M5X3A9</accession>
<comment type="subcellular location">
    <subcellularLocation>
        <location evidence="1 10">Cell outer membrane</location>
        <topology evidence="1 10">Multi-pass membrane protein</topology>
    </subcellularLocation>
</comment>
<dbReference type="Proteomes" id="UP000184608">
    <property type="component" value="Unassembled WGS sequence"/>
</dbReference>
<dbReference type="InterPro" id="IPR036942">
    <property type="entry name" value="Beta-barrel_TonB_sf"/>
</dbReference>
<feature type="domain" description="TonB-dependent receptor plug" evidence="14">
    <location>
        <begin position="42"/>
        <end position="150"/>
    </location>
</feature>
<dbReference type="Gene3D" id="2.40.170.20">
    <property type="entry name" value="TonB-dependent receptor, beta-barrel domain"/>
    <property type="match status" value="1"/>
</dbReference>
<gene>
    <name evidence="15" type="primary">cirA</name>
    <name evidence="15" type="ORF">VA7868_00945</name>
</gene>
<dbReference type="OrthoDB" id="9764669at2"/>
<dbReference type="EMBL" id="FQXZ01000008">
    <property type="protein sequence ID" value="SHH93984.1"/>
    <property type="molecule type" value="Genomic_DNA"/>
</dbReference>
<protein>
    <submittedName>
        <fullName evidence="15">Colicin I receptor</fullName>
    </submittedName>
</protein>
<dbReference type="RefSeq" id="WP_073602717.1">
    <property type="nucleotide sequence ID" value="NZ_FQXZ01000008.1"/>
</dbReference>
<dbReference type="PANTHER" id="PTHR30069">
    <property type="entry name" value="TONB-DEPENDENT OUTER MEMBRANE RECEPTOR"/>
    <property type="match status" value="1"/>
</dbReference>
<feature type="domain" description="TonB-dependent receptor-like beta-barrel" evidence="13">
    <location>
        <begin position="186"/>
        <end position="612"/>
    </location>
</feature>
<evidence type="ECO:0000256" key="11">
    <source>
        <dbReference type="PROSITE-ProRule" id="PRU10143"/>
    </source>
</evidence>
<reference evidence="15 16" key="1">
    <citation type="submission" date="2016-11" db="EMBL/GenBank/DDBJ databases">
        <authorList>
            <person name="Jaros S."/>
            <person name="Januszkiewicz K."/>
            <person name="Wedrychowicz H."/>
        </authorList>
    </citation>
    <scope>NUCLEOTIDE SEQUENCE [LARGE SCALE GENOMIC DNA]</scope>
    <source>
        <strain evidence="15 16">CECT 7868</strain>
    </source>
</reference>
<dbReference type="PANTHER" id="PTHR30069:SF53">
    <property type="entry name" value="COLICIN I RECEPTOR-RELATED"/>
    <property type="match status" value="1"/>
</dbReference>
<dbReference type="PROSITE" id="PS52016">
    <property type="entry name" value="TONB_DEPENDENT_REC_3"/>
    <property type="match status" value="1"/>
</dbReference>